<dbReference type="HOGENOM" id="CLU_016461_1_0_1"/>
<dbReference type="AlphaFoldDB" id="G0S555"/>
<dbReference type="OMA" id="GEADDWC"/>
<proteinExistence type="inferred from homology"/>
<dbReference type="InterPro" id="IPR039436">
    <property type="entry name" value="Asteroid_dom"/>
</dbReference>
<feature type="domain" description="Asteroid" evidence="2">
    <location>
        <begin position="217"/>
        <end position="373"/>
    </location>
</feature>
<dbReference type="KEGG" id="cthr:CTHT_0032290"/>
<dbReference type="GeneID" id="18257267"/>
<accession>G0S555</accession>
<dbReference type="STRING" id="759272.G0S555"/>
<evidence type="ECO:0000313" key="4">
    <source>
        <dbReference type="Proteomes" id="UP000008066"/>
    </source>
</evidence>
<dbReference type="eggNOG" id="ENOG502SCR2">
    <property type="taxonomic scope" value="Eukaryota"/>
</dbReference>
<gene>
    <name evidence="3" type="ORF">CTHT_0032290</name>
</gene>
<comment type="similarity">
    <text evidence="1">Belongs to the asteroid family.</text>
</comment>
<dbReference type="RefSeq" id="XP_006693670.1">
    <property type="nucleotide sequence ID" value="XM_006693607.1"/>
</dbReference>
<dbReference type="SUPFAM" id="SSF88723">
    <property type="entry name" value="PIN domain-like"/>
    <property type="match status" value="1"/>
</dbReference>
<sequence>MGIPQLKKHLEPHAERKVIEPCKAVVDGPSLAYHILGLCCRQTRRTSPFEQPTYDLLGRTAISWLNAIEECGISVIAIYFDGYLPRQKRPERVQRLLHSSRDLIKYHSAFITGVPRASSSKADDDTTVVDLFPHSWPGESRPKPPPPAFLVPAIIDALCASESYARLVYLVPGEADGFCAERARREGEPVVILTSDSDLLVHPLGDNQAARGEERGDGLSRLSFELSRDPYLTLGQAVEKCKRKGDDETLQKEYEAFVQSYLTPEIGTGFREQGLGYNEPRLDPRVSELVHQVLQRASREGQNEESDGEHYRNVEMFLPLLLDSTSRTSAWEGSRDVRRLAYAVLQLLTTRPISMVHEMRRMQRASSGTAIEVPPQAKVSELTSTLLNLMSKIQQSVGRTKVVWLVLGFFYDICLTVDRGRGFPLGLELLSQEKSGKLNETSWEFVHFLAEVQATCYSLRMLSQMLGFVASRVKKLPKQLTRLSRLLEALPSLPEFPSLGTFAEMLRSMREEGGLDCLLNVCNDARFNDILPHIDEIKRSTIRKKSPKKTKGVQMGEGRIAPRLTNPFNLLVTAGSED</sequence>
<dbReference type="Gene3D" id="3.40.50.1010">
    <property type="entry name" value="5'-nuclease"/>
    <property type="match status" value="1"/>
</dbReference>
<dbReference type="Pfam" id="PF12813">
    <property type="entry name" value="XPG_I_2"/>
    <property type="match status" value="2"/>
</dbReference>
<organism evidence="4">
    <name type="scientific">Chaetomium thermophilum (strain DSM 1495 / CBS 144.50 / IMI 039719)</name>
    <name type="common">Thermochaetoides thermophila</name>
    <dbReference type="NCBI Taxonomy" id="759272"/>
    <lineage>
        <taxon>Eukaryota</taxon>
        <taxon>Fungi</taxon>
        <taxon>Dikarya</taxon>
        <taxon>Ascomycota</taxon>
        <taxon>Pezizomycotina</taxon>
        <taxon>Sordariomycetes</taxon>
        <taxon>Sordariomycetidae</taxon>
        <taxon>Sordariales</taxon>
        <taxon>Chaetomiaceae</taxon>
        <taxon>Thermochaetoides</taxon>
    </lineage>
</organism>
<dbReference type="InterPro" id="IPR026832">
    <property type="entry name" value="Asteroid"/>
</dbReference>
<evidence type="ECO:0000259" key="2">
    <source>
        <dbReference type="Pfam" id="PF12813"/>
    </source>
</evidence>
<evidence type="ECO:0000313" key="3">
    <source>
        <dbReference type="EMBL" id="EGS21374.1"/>
    </source>
</evidence>
<protein>
    <recommendedName>
        <fullName evidence="2">Asteroid domain-containing protein</fullName>
    </recommendedName>
</protein>
<dbReference type="Proteomes" id="UP000008066">
    <property type="component" value="Unassembled WGS sequence"/>
</dbReference>
<dbReference type="PANTHER" id="PTHR15665:SF1">
    <property type="entry name" value="PROTEIN ASTEROID HOMOLOG 1"/>
    <property type="match status" value="1"/>
</dbReference>
<dbReference type="OrthoDB" id="5297549at2759"/>
<feature type="domain" description="Asteroid" evidence="2">
    <location>
        <begin position="147"/>
        <end position="208"/>
    </location>
</feature>
<reference evidence="3 4" key="1">
    <citation type="journal article" date="2011" name="Cell">
        <title>Insight into structure and assembly of the nuclear pore complex by utilizing the genome of a eukaryotic thermophile.</title>
        <authorList>
            <person name="Amlacher S."/>
            <person name="Sarges P."/>
            <person name="Flemming D."/>
            <person name="van Noort V."/>
            <person name="Kunze R."/>
            <person name="Devos D.P."/>
            <person name="Arumugam M."/>
            <person name="Bork P."/>
            <person name="Hurt E."/>
        </authorList>
    </citation>
    <scope>NUCLEOTIDE SEQUENCE [LARGE SCALE GENOMIC DNA]</scope>
    <source>
        <strain evidence="4">DSM 1495 / CBS 144.50 / IMI 039719</strain>
    </source>
</reference>
<dbReference type="EMBL" id="GL988041">
    <property type="protein sequence ID" value="EGS21374.1"/>
    <property type="molecule type" value="Genomic_DNA"/>
</dbReference>
<dbReference type="PANTHER" id="PTHR15665">
    <property type="entry name" value="ASTEROID PROTEIN"/>
    <property type="match status" value="1"/>
</dbReference>
<keyword evidence="4" id="KW-1185">Reference proteome</keyword>
<name>G0S555_CHATD</name>
<dbReference type="InterPro" id="IPR029060">
    <property type="entry name" value="PIN-like_dom_sf"/>
</dbReference>
<evidence type="ECO:0000256" key="1">
    <source>
        <dbReference type="ARBA" id="ARBA00007398"/>
    </source>
</evidence>